<comment type="caution">
    <text evidence="2">The sequence shown here is derived from an EMBL/GenBank/DDBJ whole genome shotgun (WGS) entry which is preliminary data.</text>
</comment>
<feature type="transmembrane region" description="Helical" evidence="1">
    <location>
        <begin position="127"/>
        <end position="146"/>
    </location>
</feature>
<dbReference type="EMBL" id="JAUSUR010000004">
    <property type="protein sequence ID" value="MDQ0361497.1"/>
    <property type="molecule type" value="Genomic_DNA"/>
</dbReference>
<protein>
    <recommendedName>
        <fullName evidence="4">DUF4352 domain-containing protein</fullName>
    </recommendedName>
</protein>
<evidence type="ECO:0000256" key="1">
    <source>
        <dbReference type="SAM" id="Phobius"/>
    </source>
</evidence>
<evidence type="ECO:0008006" key="4">
    <source>
        <dbReference type="Google" id="ProtNLM"/>
    </source>
</evidence>
<gene>
    <name evidence="2" type="ORF">J2S15_002247</name>
</gene>
<dbReference type="RefSeq" id="WP_307408277.1">
    <property type="nucleotide sequence ID" value="NZ_JAUSUR010000004.1"/>
</dbReference>
<dbReference type="Proteomes" id="UP001230220">
    <property type="component" value="Unassembled WGS sequence"/>
</dbReference>
<dbReference type="PROSITE" id="PS51257">
    <property type="entry name" value="PROKAR_LIPOPROTEIN"/>
    <property type="match status" value="1"/>
</dbReference>
<feature type="transmembrane region" description="Helical" evidence="1">
    <location>
        <begin position="47"/>
        <end position="71"/>
    </location>
</feature>
<name>A0ABU0E3M2_9FIRM</name>
<keyword evidence="1" id="KW-1133">Transmembrane helix</keyword>
<evidence type="ECO:0000313" key="3">
    <source>
        <dbReference type="Proteomes" id="UP001230220"/>
    </source>
</evidence>
<evidence type="ECO:0000313" key="2">
    <source>
        <dbReference type="EMBL" id="MDQ0361497.1"/>
    </source>
</evidence>
<sequence length="475" mass="54078">MEKIKSYITKKNLDYVLVILGVIACISIFQIRNLFDLDDIHNVANKIGLLSLVFMIILIGSLVVIAGASYIKFYRKTNEKDMMFYLVLEIISLLGAFNGSQIVSAIVSSADNSGSLDQFVSNLMMKIILIILSILIQIILGVKAIINLKKNEYIENAIQATDNNNNNLDIKNVVSGKTGKLILVILAIVIVAGVVYQLFFNKPKSIDIILGDSCEVTYEGDSGEGSASFYCRESYDYNELEDTNDSVAMNDFLSTVEYTITNNGELSNGDELVIKIVYDESKADENNYNVTIKENKYEVTGLIERYKSSDDIPTKTMKKIDQLTVDEMNDIIEHDRKDFMSLTKTNDRDFSFEDIEDNVVKSKELVSKYTTYDKEYKQLDLHYIYKVKTSGKVGDNQEERIVYLYFRINDINSEEEYDQLIDWKLTSKFIVLNDNVSGKDVIKELMKETYDLDDLNINDFEEISGEKGKLLIELD</sequence>
<feature type="transmembrane region" description="Helical" evidence="1">
    <location>
        <begin position="12"/>
        <end position="35"/>
    </location>
</feature>
<proteinExistence type="predicted"/>
<keyword evidence="3" id="KW-1185">Reference proteome</keyword>
<accession>A0ABU0E3M2</accession>
<organism evidence="2 3">
    <name type="scientific">Breznakia pachnodae</name>
    <dbReference type="NCBI Taxonomy" id="265178"/>
    <lineage>
        <taxon>Bacteria</taxon>
        <taxon>Bacillati</taxon>
        <taxon>Bacillota</taxon>
        <taxon>Erysipelotrichia</taxon>
        <taxon>Erysipelotrichales</taxon>
        <taxon>Erysipelotrichaceae</taxon>
        <taxon>Breznakia</taxon>
    </lineage>
</organism>
<reference evidence="2 3" key="1">
    <citation type="submission" date="2023-07" db="EMBL/GenBank/DDBJ databases">
        <title>Genomic Encyclopedia of Type Strains, Phase IV (KMG-IV): sequencing the most valuable type-strain genomes for metagenomic binning, comparative biology and taxonomic classification.</title>
        <authorList>
            <person name="Goeker M."/>
        </authorList>
    </citation>
    <scope>NUCLEOTIDE SEQUENCE [LARGE SCALE GENOMIC DNA]</scope>
    <source>
        <strain evidence="2 3">DSM 16784</strain>
    </source>
</reference>
<feature type="transmembrane region" description="Helical" evidence="1">
    <location>
        <begin position="181"/>
        <end position="200"/>
    </location>
</feature>
<keyword evidence="1" id="KW-0812">Transmembrane</keyword>
<feature type="transmembrane region" description="Helical" evidence="1">
    <location>
        <begin position="83"/>
        <end position="107"/>
    </location>
</feature>
<keyword evidence="1" id="KW-0472">Membrane</keyword>